<dbReference type="InParanoid" id="F9XEJ3"/>
<dbReference type="Proteomes" id="UP000008062">
    <property type="component" value="Chromosome 6"/>
</dbReference>
<reference evidence="2 3" key="1">
    <citation type="journal article" date="2011" name="PLoS Genet.">
        <title>Finished genome of the fungal wheat pathogen Mycosphaerella graminicola reveals dispensome structure, chromosome plasticity, and stealth pathogenesis.</title>
        <authorList>
            <person name="Goodwin S.B."/>
            <person name="Ben M'barek S."/>
            <person name="Dhillon B."/>
            <person name="Wittenberg A.H.J."/>
            <person name="Crane C.F."/>
            <person name="Hane J.K."/>
            <person name="Foster A.J."/>
            <person name="Van der Lee T.A.J."/>
            <person name="Grimwood J."/>
            <person name="Aerts A."/>
            <person name="Antoniw J."/>
            <person name="Bailey A."/>
            <person name="Bluhm B."/>
            <person name="Bowler J."/>
            <person name="Bristow J."/>
            <person name="van der Burgt A."/>
            <person name="Canto-Canche B."/>
            <person name="Churchill A.C.L."/>
            <person name="Conde-Ferraez L."/>
            <person name="Cools H.J."/>
            <person name="Coutinho P.M."/>
            <person name="Csukai M."/>
            <person name="Dehal P."/>
            <person name="De Wit P."/>
            <person name="Donzelli B."/>
            <person name="van de Geest H.C."/>
            <person name="van Ham R.C.H.J."/>
            <person name="Hammond-Kosack K.E."/>
            <person name="Henrissat B."/>
            <person name="Kilian A."/>
            <person name="Kobayashi A.K."/>
            <person name="Koopmann E."/>
            <person name="Kourmpetis Y."/>
            <person name="Kuzniar A."/>
            <person name="Lindquist E."/>
            <person name="Lombard V."/>
            <person name="Maliepaard C."/>
            <person name="Martins N."/>
            <person name="Mehrabi R."/>
            <person name="Nap J.P.H."/>
            <person name="Ponomarenko A."/>
            <person name="Rudd J.J."/>
            <person name="Salamov A."/>
            <person name="Schmutz J."/>
            <person name="Schouten H.J."/>
            <person name="Shapiro H."/>
            <person name="Stergiopoulos I."/>
            <person name="Torriani S.F.F."/>
            <person name="Tu H."/>
            <person name="de Vries R.P."/>
            <person name="Waalwijk C."/>
            <person name="Ware S.B."/>
            <person name="Wiebenga A."/>
            <person name="Zwiers L.-H."/>
            <person name="Oliver R.P."/>
            <person name="Grigoriev I.V."/>
            <person name="Kema G.H.J."/>
        </authorList>
    </citation>
    <scope>NUCLEOTIDE SEQUENCE [LARGE SCALE GENOMIC DNA]</scope>
    <source>
        <strain evidence="3">CBS 115943 / IPO323</strain>
    </source>
</reference>
<organism evidence="2 3">
    <name type="scientific">Zymoseptoria tritici (strain CBS 115943 / IPO323)</name>
    <name type="common">Speckled leaf blotch fungus</name>
    <name type="synonym">Septoria tritici</name>
    <dbReference type="NCBI Taxonomy" id="336722"/>
    <lineage>
        <taxon>Eukaryota</taxon>
        <taxon>Fungi</taxon>
        <taxon>Dikarya</taxon>
        <taxon>Ascomycota</taxon>
        <taxon>Pezizomycotina</taxon>
        <taxon>Dothideomycetes</taxon>
        <taxon>Dothideomycetidae</taxon>
        <taxon>Mycosphaerellales</taxon>
        <taxon>Mycosphaerellaceae</taxon>
        <taxon>Zymoseptoria</taxon>
    </lineage>
</organism>
<evidence type="ECO:0000313" key="3">
    <source>
        <dbReference type="Proteomes" id="UP000008062"/>
    </source>
</evidence>
<keyword evidence="3" id="KW-1185">Reference proteome</keyword>
<dbReference type="KEGG" id="ztr:MYCGRDRAFT_94170"/>
<feature type="region of interest" description="Disordered" evidence="1">
    <location>
        <begin position="1"/>
        <end position="71"/>
    </location>
</feature>
<dbReference type="HOGENOM" id="CLU_1636762_0_0_1"/>
<dbReference type="AlphaFoldDB" id="F9XEJ3"/>
<sequence>MNTYLSREQSDLSFEQTQSIEHSRAASPTLSGDVPDQDQQLSPRSMPTKPPSLFTSSPPSTPSTPSSPPPFNYAAYEYEYTYPFCPCCHRDFRDSCDDHREIARQQDQVIRRSFGIEAEKLGMDEDYGADGAKQENKVSERAERWERDTTDLEKVLMWPHVV</sequence>
<dbReference type="EMBL" id="CM001201">
    <property type="protein sequence ID" value="EGP86665.1"/>
    <property type="molecule type" value="Genomic_DNA"/>
</dbReference>
<dbReference type="RefSeq" id="XP_003851689.1">
    <property type="nucleotide sequence ID" value="XM_003851641.1"/>
</dbReference>
<name>F9XEJ3_ZYMTI</name>
<proteinExistence type="predicted"/>
<accession>F9XEJ3</accession>
<feature type="compositionally biased region" description="Pro residues" evidence="1">
    <location>
        <begin position="59"/>
        <end position="71"/>
    </location>
</feature>
<dbReference type="GeneID" id="13401870"/>
<gene>
    <name evidence="2" type="ORF">MYCGRDRAFT_94170</name>
</gene>
<evidence type="ECO:0000313" key="2">
    <source>
        <dbReference type="EMBL" id="EGP86665.1"/>
    </source>
</evidence>
<protein>
    <submittedName>
        <fullName evidence="2">Uncharacterized protein</fullName>
    </submittedName>
</protein>
<feature type="compositionally biased region" description="Polar residues" evidence="1">
    <location>
        <begin position="1"/>
        <end position="30"/>
    </location>
</feature>
<evidence type="ECO:0000256" key="1">
    <source>
        <dbReference type="SAM" id="MobiDB-lite"/>
    </source>
</evidence>